<dbReference type="InterPro" id="IPR000743">
    <property type="entry name" value="Glyco_hydro_28"/>
</dbReference>
<gene>
    <name evidence="8" type="ORF">MONBRDRAFT_24852</name>
</gene>
<dbReference type="InterPro" id="IPR006626">
    <property type="entry name" value="PbH1"/>
</dbReference>
<keyword evidence="7" id="KW-0732">Signal</keyword>
<dbReference type="PANTHER" id="PTHR31339:SF9">
    <property type="entry name" value="PLASMIN AND FIBRONECTIN-BINDING PROTEIN A"/>
    <property type="match status" value="1"/>
</dbReference>
<keyword evidence="9" id="KW-1185">Reference proteome</keyword>
<dbReference type="PROSITE" id="PS00502">
    <property type="entry name" value="POLYGALACTURONASE"/>
    <property type="match status" value="1"/>
</dbReference>
<feature type="active site" evidence="4">
    <location>
        <position position="803"/>
    </location>
</feature>
<dbReference type="PANTHER" id="PTHR31339">
    <property type="entry name" value="PECTIN LYASE-RELATED"/>
    <property type="match status" value="1"/>
</dbReference>
<dbReference type="GO" id="GO:0005975">
    <property type="term" value="P:carbohydrate metabolic process"/>
    <property type="evidence" value="ECO:0007669"/>
    <property type="project" value="InterPro"/>
</dbReference>
<protein>
    <recommendedName>
        <fullName evidence="10">Metallo-beta-lactamase domain-containing protein</fullName>
    </recommendedName>
</protein>
<evidence type="ECO:0000256" key="7">
    <source>
        <dbReference type="SAM" id="SignalP"/>
    </source>
</evidence>
<dbReference type="InterPro" id="IPR011050">
    <property type="entry name" value="Pectin_lyase_fold/virulence"/>
</dbReference>
<reference evidence="8 9" key="1">
    <citation type="journal article" date="2008" name="Nature">
        <title>The genome of the choanoflagellate Monosiga brevicollis and the origin of metazoans.</title>
        <authorList>
            <consortium name="JGI Sequencing"/>
            <person name="King N."/>
            <person name="Westbrook M.J."/>
            <person name="Young S.L."/>
            <person name="Kuo A."/>
            <person name="Abedin M."/>
            <person name="Chapman J."/>
            <person name="Fairclough S."/>
            <person name="Hellsten U."/>
            <person name="Isogai Y."/>
            <person name="Letunic I."/>
            <person name="Marr M."/>
            <person name="Pincus D."/>
            <person name="Putnam N."/>
            <person name="Rokas A."/>
            <person name="Wright K.J."/>
            <person name="Zuzow R."/>
            <person name="Dirks W."/>
            <person name="Good M."/>
            <person name="Goodstein D."/>
            <person name="Lemons D."/>
            <person name="Li W."/>
            <person name="Lyons J.B."/>
            <person name="Morris A."/>
            <person name="Nichols S."/>
            <person name="Richter D.J."/>
            <person name="Salamov A."/>
            <person name="Bork P."/>
            <person name="Lim W.A."/>
            <person name="Manning G."/>
            <person name="Miller W.T."/>
            <person name="McGinnis W."/>
            <person name="Shapiro H."/>
            <person name="Tjian R."/>
            <person name="Grigoriev I.V."/>
            <person name="Rokhsar D."/>
        </authorList>
    </citation>
    <scope>NUCLEOTIDE SEQUENCE [LARGE SCALE GENOMIC DNA]</scope>
    <source>
        <strain evidence="9">MX1 / ATCC 50154</strain>
    </source>
</reference>
<dbReference type="GO" id="GO:0004650">
    <property type="term" value="F:polygalacturonase activity"/>
    <property type="evidence" value="ECO:0007669"/>
    <property type="project" value="InterPro"/>
</dbReference>
<dbReference type="InParanoid" id="A9UXY0"/>
<dbReference type="InterPro" id="IPR036866">
    <property type="entry name" value="RibonucZ/Hydroxyglut_hydro"/>
</dbReference>
<evidence type="ECO:0000256" key="4">
    <source>
        <dbReference type="PROSITE-ProRule" id="PRU10052"/>
    </source>
</evidence>
<dbReference type="EMBL" id="CH991549">
    <property type="protein sequence ID" value="EDQ89764.1"/>
    <property type="molecule type" value="Genomic_DNA"/>
</dbReference>
<evidence type="ECO:0000313" key="9">
    <source>
        <dbReference type="Proteomes" id="UP000001357"/>
    </source>
</evidence>
<dbReference type="GeneID" id="5890639"/>
<feature type="chain" id="PRO_5002742546" description="Metallo-beta-lactamase domain-containing protein" evidence="7">
    <location>
        <begin position="31"/>
        <end position="945"/>
    </location>
</feature>
<name>A9UXY0_MONBE</name>
<keyword evidence="3 5" id="KW-0326">Glycosidase</keyword>
<feature type="signal peptide" evidence="7">
    <location>
        <begin position="1"/>
        <end position="30"/>
    </location>
</feature>
<dbReference type="InterPro" id="IPR051801">
    <property type="entry name" value="GH28_Enzymes"/>
</dbReference>
<dbReference type="STRING" id="81824.A9UXY0"/>
<dbReference type="RefSeq" id="XP_001745186.1">
    <property type="nucleotide sequence ID" value="XM_001745134.1"/>
</dbReference>
<dbReference type="Proteomes" id="UP000001357">
    <property type="component" value="Unassembled WGS sequence"/>
</dbReference>
<sequence>MRPCHAVLSAACPLPAVWWCCAVCVSLSTCQSVNLSLSLSHMISCLSVDPFVLISMAKRQQQQQQQQQQRKEQVPVDLGKGSHHRRGNPAPHDHTIHACGYELRVFSVAGVATTVRVTQPERKFSLLFDLGILPLWATNIQHVFISHCHTDHVGSLISHCRASSLGGKAPTYYVPAHATELLQDLKEGFDTLDGKSGDDSPPPLKIVPVQPGQAIMVKGFKILPFATHHRVPSLGYLVYRQVPPTVPMEYRHLAPRAIAELRQQGAFGEPQWIPDLCYMGDCIIDSLAVEPDIARARLLLCEATYLSPELCSYLETAQHERVVLMHFSRRSVPRRQAPFWCLCNPPVLKPAVALEAHFILPLTGMDSTRLFDFYSANYPQSGSRQRQDMAPYLQGMTPHRPSCLIAPGSNSKETCVTFAASRSLASPIVQALVDLASAWPILDQNNLRGGTVLDLTLSAKLEDVVTTFESLLQPARRQSQAASQTESATEMAARGKASWRPLGFVCALFLLILGTTRACICDVSDYGARDDNKSISTHAIQTAIEACSRCPEGGHVLLRPLDKGIYLTGSLFLKSNIIFEVTAGVRLLGTANKSTVHWPQIYRRNAGVLELSRAALLNAGTCLTFHSTNQTGDQCAEWSRYSNITITGAGTIDGNGFSGWYLPPYLNGSFTNRPMLIAPMWVDGLYLSDLTLTDPAFWTVAPAFCKNVHIHDLRIITSGPNTDGVDPDSCQNVLVERCYISTGDDCIAIKSGRGPQALAINMPTANVTIRHVPQRVGRDYDATAIGSYALCRGQIRTDCTTGHGISIGSEMSGGIYDVLFDNLTLSGTTNGVRVKTCMGRGGSVRNVTYRNMVIDSVDTAVLINQDYNSVTCVGDALPNFSDILVQNVIANNVKMAFELECLQDNSCAGLRFENVTVTAFQNASKCAHVQPEIGPNVSPVPCTTA</sequence>
<proteinExistence type="inferred from homology"/>
<evidence type="ECO:0000256" key="1">
    <source>
        <dbReference type="ARBA" id="ARBA00008834"/>
    </source>
</evidence>
<evidence type="ECO:0000256" key="6">
    <source>
        <dbReference type="SAM" id="MobiDB-lite"/>
    </source>
</evidence>
<dbReference type="SUPFAM" id="SSF56281">
    <property type="entry name" value="Metallo-hydrolase/oxidoreductase"/>
    <property type="match status" value="1"/>
</dbReference>
<evidence type="ECO:0000256" key="2">
    <source>
        <dbReference type="ARBA" id="ARBA00022801"/>
    </source>
</evidence>
<dbReference type="Gene3D" id="2.160.20.10">
    <property type="entry name" value="Single-stranded right-handed beta-helix, Pectin lyase-like"/>
    <property type="match status" value="1"/>
</dbReference>
<dbReference type="SMART" id="SM00710">
    <property type="entry name" value="PbH1"/>
    <property type="match status" value="4"/>
</dbReference>
<dbReference type="AlphaFoldDB" id="A9UXY0"/>
<evidence type="ECO:0008006" key="10">
    <source>
        <dbReference type="Google" id="ProtNLM"/>
    </source>
</evidence>
<dbReference type="KEGG" id="mbr:MONBRDRAFT_24852"/>
<organism evidence="8 9">
    <name type="scientific">Monosiga brevicollis</name>
    <name type="common">Choanoflagellate</name>
    <dbReference type="NCBI Taxonomy" id="81824"/>
    <lineage>
        <taxon>Eukaryota</taxon>
        <taxon>Choanoflagellata</taxon>
        <taxon>Craspedida</taxon>
        <taxon>Salpingoecidae</taxon>
        <taxon>Monosiga</taxon>
    </lineage>
</organism>
<dbReference type="SUPFAM" id="SSF51126">
    <property type="entry name" value="Pectin lyase-like"/>
    <property type="match status" value="1"/>
</dbReference>
<evidence type="ECO:0000313" key="8">
    <source>
        <dbReference type="EMBL" id="EDQ89764.1"/>
    </source>
</evidence>
<dbReference type="Pfam" id="PF00295">
    <property type="entry name" value="Glyco_hydro_28"/>
    <property type="match status" value="1"/>
</dbReference>
<dbReference type="Gene3D" id="3.60.15.10">
    <property type="entry name" value="Ribonuclease Z/Hydroxyacylglutathione hydrolase-like"/>
    <property type="match status" value="1"/>
</dbReference>
<accession>A9UXY0</accession>
<feature type="region of interest" description="Disordered" evidence="6">
    <location>
        <begin position="62"/>
        <end position="91"/>
    </location>
</feature>
<evidence type="ECO:0000256" key="5">
    <source>
        <dbReference type="RuleBase" id="RU361169"/>
    </source>
</evidence>
<keyword evidence="2 5" id="KW-0378">Hydrolase</keyword>
<dbReference type="InterPro" id="IPR012334">
    <property type="entry name" value="Pectin_lyas_fold"/>
</dbReference>
<evidence type="ECO:0000256" key="3">
    <source>
        <dbReference type="ARBA" id="ARBA00023295"/>
    </source>
</evidence>
<comment type="similarity">
    <text evidence="1 5">Belongs to the glycosyl hydrolase 28 family.</text>
</comment>